<comment type="caution">
    <text evidence="1">The sequence shown here is derived from an EMBL/GenBank/DDBJ whole genome shotgun (WGS) entry which is preliminary data.</text>
</comment>
<protein>
    <submittedName>
        <fullName evidence="1">Uncharacterized protein</fullName>
    </submittedName>
</protein>
<evidence type="ECO:0000313" key="1">
    <source>
        <dbReference type="EMBL" id="KKN01179.1"/>
    </source>
</evidence>
<proteinExistence type="predicted"/>
<gene>
    <name evidence="1" type="ORF">LCGC14_1130200</name>
</gene>
<organism evidence="1">
    <name type="scientific">marine sediment metagenome</name>
    <dbReference type="NCBI Taxonomy" id="412755"/>
    <lineage>
        <taxon>unclassified sequences</taxon>
        <taxon>metagenomes</taxon>
        <taxon>ecological metagenomes</taxon>
    </lineage>
</organism>
<dbReference type="AlphaFoldDB" id="A0A0F9M645"/>
<name>A0A0F9M645_9ZZZZ</name>
<reference evidence="1" key="1">
    <citation type="journal article" date="2015" name="Nature">
        <title>Complex archaea that bridge the gap between prokaryotes and eukaryotes.</title>
        <authorList>
            <person name="Spang A."/>
            <person name="Saw J.H."/>
            <person name="Jorgensen S.L."/>
            <person name="Zaremba-Niedzwiedzka K."/>
            <person name="Martijn J."/>
            <person name="Lind A.E."/>
            <person name="van Eijk R."/>
            <person name="Schleper C."/>
            <person name="Guy L."/>
            <person name="Ettema T.J."/>
        </authorList>
    </citation>
    <scope>NUCLEOTIDE SEQUENCE</scope>
</reference>
<accession>A0A0F9M645</accession>
<dbReference type="EMBL" id="LAZR01005289">
    <property type="protein sequence ID" value="KKN01179.1"/>
    <property type="molecule type" value="Genomic_DNA"/>
</dbReference>
<sequence>MIYPEQKAKELGLDKTRLLDARLTMTLSARKDFGKGMYQFNHRRLVSDDGTWALVWQLRKQPNEPISYENQQTSIGTVTIHKLAFLNRRMIQ</sequence>